<proteinExistence type="inferred from homology"/>
<dbReference type="GO" id="GO:0005886">
    <property type="term" value="C:plasma membrane"/>
    <property type="evidence" value="ECO:0007669"/>
    <property type="project" value="UniProtKB-SubCell"/>
</dbReference>
<comment type="similarity">
    <text evidence="6">Belongs to the ThrE exporter (TC 2.A.79) family.</text>
</comment>
<dbReference type="GO" id="GO:0015744">
    <property type="term" value="P:succinate transport"/>
    <property type="evidence" value="ECO:0007669"/>
    <property type="project" value="TreeGrafter"/>
</dbReference>
<name>A0A414PWW3_FUSMR</name>
<organism evidence="9 10">
    <name type="scientific">Fusobacterium mortiferum</name>
    <dbReference type="NCBI Taxonomy" id="850"/>
    <lineage>
        <taxon>Bacteria</taxon>
        <taxon>Fusobacteriati</taxon>
        <taxon>Fusobacteriota</taxon>
        <taxon>Fusobacteriia</taxon>
        <taxon>Fusobacteriales</taxon>
        <taxon>Fusobacteriaceae</taxon>
        <taxon>Fusobacterium</taxon>
    </lineage>
</organism>
<dbReference type="Proteomes" id="UP000284676">
    <property type="component" value="Unassembled WGS sequence"/>
</dbReference>
<dbReference type="GO" id="GO:0022857">
    <property type="term" value="F:transmembrane transporter activity"/>
    <property type="evidence" value="ECO:0007669"/>
    <property type="project" value="InterPro"/>
</dbReference>
<dbReference type="InterPro" id="IPR010619">
    <property type="entry name" value="ThrE-like_N"/>
</dbReference>
<evidence type="ECO:0000313" key="9">
    <source>
        <dbReference type="EMBL" id="RHF72990.1"/>
    </source>
</evidence>
<dbReference type="RefSeq" id="WP_118234248.1">
    <property type="nucleotide sequence ID" value="NZ_QRHL01000006.1"/>
</dbReference>
<keyword evidence="3 7" id="KW-0812">Transmembrane</keyword>
<keyword evidence="5 7" id="KW-0472">Membrane</keyword>
<reference evidence="9 10" key="1">
    <citation type="submission" date="2018-08" db="EMBL/GenBank/DDBJ databases">
        <title>A genome reference for cultivated species of the human gut microbiota.</title>
        <authorList>
            <person name="Zou Y."/>
            <person name="Xue W."/>
            <person name="Luo G."/>
        </authorList>
    </citation>
    <scope>NUCLEOTIDE SEQUENCE [LARGE SCALE GENOMIC DNA]</scope>
    <source>
        <strain evidence="9 10">AM25-1</strain>
    </source>
</reference>
<keyword evidence="4 7" id="KW-1133">Transmembrane helix</keyword>
<accession>A0A414PWW3</accession>
<dbReference type="AlphaFoldDB" id="A0A414PWW3"/>
<dbReference type="EMBL" id="QRHL01000006">
    <property type="protein sequence ID" value="RHF72990.1"/>
    <property type="molecule type" value="Genomic_DNA"/>
</dbReference>
<sequence length="252" mass="27379">MENENKILTLANLTGKIALQSGAETYRVEDIISRICKHYGLNAQCFVSITCIITSVRNYQGKIFCSVERVQSRTTNLNKIHSINQLVRDIKKYTFEEFSEKLHCIEHEVPYKNSIYFSAYCGGAFFFALLGGGNLHDALSASIGGGIIFVISNLANKLQANNFFINILDGFICTLSSYISFKIGFTNTVSYSTIGTIMLLVPGIALTNAVRDLVTGDLLSGLSRAAEAFLIGAALASGTGIALFIILKFGGV</sequence>
<evidence type="ECO:0000256" key="6">
    <source>
        <dbReference type="ARBA" id="ARBA00034125"/>
    </source>
</evidence>
<keyword evidence="2" id="KW-1003">Cell membrane</keyword>
<evidence type="ECO:0000256" key="3">
    <source>
        <dbReference type="ARBA" id="ARBA00022692"/>
    </source>
</evidence>
<protein>
    <submittedName>
        <fullName evidence="9">Threonine/serine exporter</fullName>
    </submittedName>
</protein>
<feature type="transmembrane region" description="Helical" evidence="7">
    <location>
        <begin position="138"/>
        <end position="156"/>
    </location>
</feature>
<feature type="transmembrane region" description="Helical" evidence="7">
    <location>
        <begin position="115"/>
        <end position="132"/>
    </location>
</feature>
<evidence type="ECO:0000259" key="8">
    <source>
        <dbReference type="Pfam" id="PF06738"/>
    </source>
</evidence>
<comment type="subcellular location">
    <subcellularLocation>
        <location evidence="1">Cell membrane</location>
        <topology evidence="1">Multi-pass membrane protein</topology>
    </subcellularLocation>
</comment>
<dbReference type="InterPro" id="IPR050539">
    <property type="entry name" value="ThrE_Dicarb/AminoAcid_Exp"/>
</dbReference>
<feature type="transmembrane region" description="Helical" evidence="7">
    <location>
        <begin position="228"/>
        <end position="247"/>
    </location>
</feature>
<evidence type="ECO:0000313" key="10">
    <source>
        <dbReference type="Proteomes" id="UP000284676"/>
    </source>
</evidence>
<dbReference type="PANTHER" id="PTHR34390:SF2">
    <property type="entry name" value="SUCCINATE TRANSPORTER SUBUNIT YJJP-RELATED"/>
    <property type="match status" value="1"/>
</dbReference>
<gene>
    <name evidence="9" type="ORF">DW663_05565</name>
</gene>
<evidence type="ECO:0000256" key="5">
    <source>
        <dbReference type="ARBA" id="ARBA00023136"/>
    </source>
</evidence>
<dbReference type="PANTHER" id="PTHR34390">
    <property type="entry name" value="UPF0442 PROTEIN YJJB-RELATED"/>
    <property type="match status" value="1"/>
</dbReference>
<comment type="caution">
    <text evidence="9">The sequence shown here is derived from an EMBL/GenBank/DDBJ whole genome shotgun (WGS) entry which is preliminary data.</text>
</comment>
<evidence type="ECO:0000256" key="7">
    <source>
        <dbReference type="SAM" id="Phobius"/>
    </source>
</evidence>
<feature type="transmembrane region" description="Helical" evidence="7">
    <location>
        <begin position="189"/>
        <end position="207"/>
    </location>
</feature>
<feature type="domain" description="Threonine/serine exporter-like N-terminal" evidence="8">
    <location>
        <begin position="12"/>
        <end position="245"/>
    </location>
</feature>
<dbReference type="Pfam" id="PF06738">
    <property type="entry name" value="ThrE"/>
    <property type="match status" value="1"/>
</dbReference>
<evidence type="ECO:0000256" key="2">
    <source>
        <dbReference type="ARBA" id="ARBA00022475"/>
    </source>
</evidence>
<evidence type="ECO:0000256" key="4">
    <source>
        <dbReference type="ARBA" id="ARBA00022989"/>
    </source>
</evidence>
<evidence type="ECO:0000256" key="1">
    <source>
        <dbReference type="ARBA" id="ARBA00004651"/>
    </source>
</evidence>